<dbReference type="OrthoDB" id="63083at2"/>
<evidence type="ECO:0000256" key="8">
    <source>
        <dbReference type="ARBA" id="ARBA00023277"/>
    </source>
</evidence>
<proteinExistence type="inferred from homology"/>
<keyword evidence="3 9" id="KW-0547">Nucleotide-binding</keyword>
<dbReference type="InterPro" id="IPR011611">
    <property type="entry name" value="PfkB_dom"/>
</dbReference>
<keyword evidence="2 9" id="KW-0479">Metal-binding</keyword>
<keyword evidence="1 9" id="KW-0808">Transferase</keyword>
<dbReference type="InterPro" id="IPR029056">
    <property type="entry name" value="Ribokinase-like"/>
</dbReference>
<comment type="cofactor">
    <cofactor evidence="9">
        <name>Mg(2+)</name>
        <dbReference type="ChEBI" id="CHEBI:18420"/>
    </cofactor>
    <text evidence="9">Requires a divalent cation, most likely magnesium in vivo, as an electrophilic catalyst to aid phosphoryl group transfer. It is the chelate of the metal and the nucleotide that is the actual substrate.</text>
</comment>
<accession>A0A4R6RLE9</accession>
<feature type="binding site" evidence="9">
    <location>
        <begin position="217"/>
        <end position="222"/>
    </location>
    <ligand>
        <name>ATP</name>
        <dbReference type="ChEBI" id="CHEBI:30616"/>
    </ligand>
</feature>
<keyword evidence="8 9" id="KW-0119">Carbohydrate metabolism</keyword>
<evidence type="ECO:0000256" key="3">
    <source>
        <dbReference type="ARBA" id="ARBA00022741"/>
    </source>
</evidence>
<name>A0A4R6RLE9_9HYPH</name>
<comment type="pathway">
    <text evidence="9">Carbohydrate metabolism; D-ribose degradation; D-ribose 5-phosphate from beta-D-ribopyranose: step 2/2.</text>
</comment>
<dbReference type="AlphaFoldDB" id="A0A4R6RLE9"/>
<feature type="binding site" evidence="9">
    <location>
        <position position="273"/>
    </location>
    <ligand>
        <name>ATP</name>
        <dbReference type="ChEBI" id="CHEBI:30616"/>
    </ligand>
</feature>
<keyword evidence="6 9" id="KW-0460">Magnesium</keyword>
<feature type="binding site" evidence="9">
    <location>
        <position position="279"/>
    </location>
    <ligand>
        <name>K(+)</name>
        <dbReference type="ChEBI" id="CHEBI:29103"/>
    </ligand>
</feature>
<keyword evidence="12" id="KW-1185">Reference proteome</keyword>
<feature type="binding site" evidence="9">
    <location>
        <begin position="40"/>
        <end position="44"/>
    </location>
    <ligand>
        <name>substrate</name>
    </ligand>
</feature>
<dbReference type="RefSeq" id="WP_126535406.1">
    <property type="nucleotide sequence ID" value="NZ_BSPM01000008.1"/>
</dbReference>
<dbReference type="EC" id="2.7.1.15" evidence="9"/>
<dbReference type="InterPro" id="IPR002139">
    <property type="entry name" value="Ribo/fructo_kinase"/>
</dbReference>
<protein>
    <recommendedName>
        <fullName evidence="9">Ribokinase</fullName>
        <shortName evidence="9">RK</shortName>
        <ecNumber evidence="9">2.7.1.15</ecNumber>
    </recommendedName>
</protein>
<comment type="subcellular location">
    <subcellularLocation>
        <location evidence="9">Cytoplasm</location>
    </subcellularLocation>
</comment>
<comment type="catalytic activity">
    <reaction evidence="9">
        <text>D-ribose + ATP = D-ribose 5-phosphate + ADP + H(+)</text>
        <dbReference type="Rhea" id="RHEA:13697"/>
        <dbReference type="ChEBI" id="CHEBI:15378"/>
        <dbReference type="ChEBI" id="CHEBI:30616"/>
        <dbReference type="ChEBI" id="CHEBI:47013"/>
        <dbReference type="ChEBI" id="CHEBI:78346"/>
        <dbReference type="ChEBI" id="CHEBI:456216"/>
        <dbReference type="EC" id="2.7.1.15"/>
    </reaction>
</comment>
<dbReference type="SUPFAM" id="SSF53613">
    <property type="entry name" value="Ribokinase-like"/>
    <property type="match status" value="1"/>
</dbReference>
<sequence>MPGKVVVVGSLHYDIMVAAPDRPRRGETVIGEAWWPKCGGKGGNQAVEAVLAGADVAMVGAVGDDAFGAVLRGNLAAAGVDVAAVAVVPGAGSGISVAIQDAGGDYGAVVVSGVNRSIALPDAAVASWRPGDVLVLQNEVPAAVNRAAAAAAAARGLVVVWNAAPALAPDPELLGHVGVVVVNAVEAEMLGGGAVEDLAAALAAAGRLAGGRIAVVTAGGAGVAVAGPGVAETIAAAAVTVRSTHGAGDCFVGVLAARLAAGDDIATAVRAGNAAAGRLVALTEAERAARIGARERG</sequence>
<feature type="binding site" evidence="9">
    <location>
        <position position="245"/>
    </location>
    <ligand>
        <name>K(+)</name>
        <dbReference type="ChEBI" id="CHEBI:29103"/>
    </ligand>
</feature>
<evidence type="ECO:0000259" key="10">
    <source>
        <dbReference type="Pfam" id="PF00294"/>
    </source>
</evidence>
<comment type="function">
    <text evidence="9">Catalyzes the phosphorylation of ribose at O-5 in a reaction requiring ATP and magnesium. The resulting D-ribose-5-phosphate can then be used either for sythesis of nucleotides, histidine, and tryptophan, or as a component of the pentose phosphate pathway.</text>
</comment>
<evidence type="ECO:0000256" key="5">
    <source>
        <dbReference type="ARBA" id="ARBA00022840"/>
    </source>
</evidence>
<gene>
    <name evidence="9" type="primary">rbsK</name>
    <name evidence="11" type="ORF">EDD54_1368</name>
</gene>
<feature type="binding site" evidence="9">
    <location>
        <position position="183"/>
    </location>
    <ligand>
        <name>ATP</name>
        <dbReference type="ChEBI" id="CHEBI:30616"/>
    </ligand>
</feature>
<keyword evidence="5 9" id="KW-0067">ATP-binding</keyword>
<comment type="subunit">
    <text evidence="9">Homodimer.</text>
</comment>
<feature type="binding site" evidence="9">
    <location>
        <begin position="248"/>
        <end position="249"/>
    </location>
    <ligand>
        <name>ATP</name>
        <dbReference type="ChEBI" id="CHEBI:30616"/>
    </ligand>
</feature>
<dbReference type="Pfam" id="PF00294">
    <property type="entry name" value="PfkB"/>
    <property type="match status" value="1"/>
</dbReference>
<feature type="binding site" evidence="9">
    <location>
        <begin position="12"/>
        <end position="14"/>
    </location>
    <ligand>
        <name>substrate</name>
    </ligand>
</feature>
<comment type="similarity">
    <text evidence="9">Belongs to the carbohydrate kinase PfkB family. Ribokinase subfamily.</text>
</comment>
<dbReference type="InterPro" id="IPR011877">
    <property type="entry name" value="Ribokinase"/>
</dbReference>
<keyword evidence="7 9" id="KW-0630">Potassium</keyword>
<dbReference type="GO" id="GO:0004747">
    <property type="term" value="F:ribokinase activity"/>
    <property type="evidence" value="ECO:0007669"/>
    <property type="project" value="UniProtKB-UniRule"/>
</dbReference>
<feature type="active site" description="Proton acceptor" evidence="9">
    <location>
        <position position="249"/>
    </location>
</feature>
<evidence type="ECO:0000256" key="7">
    <source>
        <dbReference type="ARBA" id="ARBA00022958"/>
    </source>
</evidence>
<dbReference type="Gene3D" id="3.40.1190.20">
    <property type="match status" value="1"/>
</dbReference>
<dbReference type="GO" id="GO:0005829">
    <property type="term" value="C:cytosol"/>
    <property type="evidence" value="ECO:0007669"/>
    <property type="project" value="TreeGrafter"/>
</dbReference>
<dbReference type="HAMAP" id="MF_01987">
    <property type="entry name" value="Ribokinase"/>
    <property type="match status" value="1"/>
</dbReference>
<evidence type="ECO:0000256" key="2">
    <source>
        <dbReference type="ARBA" id="ARBA00022723"/>
    </source>
</evidence>
<dbReference type="PANTHER" id="PTHR10584:SF166">
    <property type="entry name" value="RIBOKINASE"/>
    <property type="match status" value="1"/>
</dbReference>
<dbReference type="UniPathway" id="UPA00916">
    <property type="reaction ID" value="UER00889"/>
</dbReference>
<feature type="binding site" evidence="9">
    <location>
        <position position="282"/>
    </location>
    <ligand>
        <name>K(+)</name>
        <dbReference type="ChEBI" id="CHEBI:29103"/>
    </ligand>
</feature>
<dbReference type="EMBL" id="SNXY01000006">
    <property type="protein sequence ID" value="TDP87473.1"/>
    <property type="molecule type" value="Genomic_DNA"/>
</dbReference>
<feature type="domain" description="Carbohydrate kinase PfkB" evidence="10">
    <location>
        <begin position="4"/>
        <end position="278"/>
    </location>
</feature>
<reference evidence="11 12" key="1">
    <citation type="submission" date="2019-03" db="EMBL/GenBank/DDBJ databases">
        <title>Genomic Encyclopedia of Type Strains, Phase IV (KMG-IV): sequencing the most valuable type-strain genomes for metagenomic binning, comparative biology and taxonomic classification.</title>
        <authorList>
            <person name="Goeker M."/>
        </authorList>
    </citation>
    <scope>NUCLEOTIDE SEQUENCE [LARGE SCALE GENOMIC DNA]</scope>
    <source>
        <strain evidence="11 12">DSM 102969</strain>
    </source>
</reference>
<evidence type="ECO:0000256" key="1">
    <source>
        <dbReference type="ARBA" id="ARBA00022679"/>
    </source>
</evidence>
<dbReference type="GO" id="GO:0019303">
    <property type="term" value="P:D-ribose catabolic process"/>
    <property type="evidence" value="ECO:0007669"/>
    <property type="project" value="UniProtKB-UniRule"/>
</dbReference>
<evidence type="ECO:0000256" key="9">
    <source>
        <dbReference type="HAMAP-Rule" id="MF_01987"/>
    </source>
</evidence>
<comment type="caution">
    <text evidence="11">The sequence shown here is derived from an EMBL/GenBank/DDBJ whole genome shotgun (WGS) entry which is preliminary data.</text>
</comment>
<organism evidence="11 12">
    <name type="scientific">Oharaeibacter diazotrophicus</name>
    <dbReference type="NCBI Taxonomy" id="1920512"/>
    <lineage>
        <taxon>Bacteria</taxon>
        <taxon>Pseudomonadati</taxon>
        <taxon>Pseudomonadota</taxon>
        <taxon>Alphaproteobacteria</taxon>
        <taxon>Hyphomicrobiales</taxon>
        <taxon>Pleomorphomonadaceae</taxon>
        <taxon>Oharaeibacter</taxon>
    </lineage>
</organism>
<dbReference type="PANTHER" id="PTHR10584">
    <property type="entry name" value="SUGAR KINASE"/>
    <property type="match status" value="1"/>
</dbReference>
<keyword evidence="9" id="KW-0963">Cytoplasm</keyword>
<feature type="binding site" evidence="9">
    <location>
        <position position="139"/>
    </location>
    <ligand>
        <name>substrate</name>
    </ligand>
</feature>
<dbReference type="GO" id="GO:0046872">
    <property type="term" value="F:metal ion binding"/>
    <property type="evidence" value="ECO:0007669"/>
    <property type="project" value="UniProtKB-KW"/>
</dbReference>
<dbReference type="GO" id="GO:0005524">
    <property type="term" value="F:ATP binding"/>
    <property type="evidence" value="ECO:0007669"/>
    <property type="project" value="UniProtKB-UniRule"/>
</dbReference>
<evidence type="ECO:0000313" key="12">
    <source>
        <dbReference type="Proteomes" id="UP000294547"/>
    </source>
</evidence>
<comment type="caution">
    <text evidence="9">Lacks conserved residue(s) required for the propagation of feature annotation.</text>
</comment>
<dbReference type="Proteomes" id="UP000294547">
    <property type="component" value="Unassembled WGS sequence"/>
</dbReference>
<evidence type="ECO:0000256" key="4">
    <source>
        <dbReference type="ARBA" id="ARBA00022777"/>
    </source>
</evidence>
<feature type="binding site" evidence="9">
    <location>
        <position position="249"/>
    </location>
    <ligand>
        <name>substrate</name>
    </ligand>
</feature>
<keyword evidence="4 9" id="KW-0418">Kinase</keyword>
<dbReference type="PRINTS" id="PR00990">
    <property type="entry name" value="RIBOKINASE"/>
</dbReference>
<evidence type="ECO:0000256" key="6">
    <source>
        <dbReference type="ARBA" id="ARBA00022842"/>
    </source>
</evidence>
<evidence type="ECO:0000313" key="11">
    <source>
        <dbReference type="EMBL" id="TDP87473.1"/>
    </source>
</evidence>
<comment type="activity regulation">
    <text evidence="9">Activated by a monovalent cation that binds near, but not in, the active site. The most likely occupant of the site in vivo is potassium. Ion binding induces a conformational change that may alter substrate affinity.</text>
</comment>